<proteinExistence type="predicted"/>
<accession>A0ABY1S0P2</accession>
<keyword evidence="5" id="KW-1185">Reference proteome</keyword>
<reference evidence="4 5" key="1">
    <citation type="submission" date="2017-05" db="EMBL/GenBank/DDBJ databases">
        <authorList>
            <person name="Varghese N."/>
            <person name="Submissions S."/>
        </authorList>
    </citation>
    <scope>NUCLEOTIDE SEQUENCE [LARGE SCALE GENOMIC DNA]</scope>
    <source>
        <strain evidence="4 5">CGMCC 1.7287</strain>
    </source>
</reference>
<organism evidence="4 5">
    <name type="scientific">Marinobacterium sediminicola</name>
    <dbReference type="NCBI Taxonomy" id="518898"/>
    <lineage>
        <taxon>Bacteria</taxon>
        <taxon>Pseudomonadati</taxon>
        <taxon>Pseudomonadota</taxon>
        <taxon>Gammaproteobacteria</taxon>
        <taxon>Oceanospirillales</taxon>
        <taxon>Oceanospirillaceae</taxon>
        <taxon>Marinobacterium</taxon>
    </lineage>
</organism>
<comment type="caution">
    <text evidence="4">The sequence shown here is derived from an EMBL/GenBank/DDBJ whole genome shotgun (WGS) entry which is preliminary data.</text>
</comment>
<evidence type="ECO:0000256" key="1">
    <source>
        <dbReference type="ARBA" id="ARBA00022531"/>
    </source>
</evidence>
<feature type="domain" description="Photosynthesis system II assembly factor Ycf48/Hcf136-like" evidence="3">
    <location>
        <begin position="133"/>
        <end position="224"/>
    </location>
</feature>
<protein>
    <submittedName>
        <fullName evidence="4">Photosynthesis system II assembly factor YCF48</fullName>
    </submittedName>
</protein>
<evidence type="ECO:0000313" key="4">
    <source>
        <dbReference type="EMBL" id="SMR74781.1"/>
    </source>
</evidence>
<dbReference type="InterPro" id="IPR015943">
    <property type="entry name" value="WD40/YVTN_repeat-like_dom_sf"/>
</dbReference>
<dbReference type="EMBL" id="FXWV01000008">
    <property type="protein sequence ID" value="SMR74781.1"/>
    <property type="molecule type" value="Genomic_DNA"/>
</dbReference>
<evidence type="ECO:0000256" key="2">
    <source>
        <dbReference type="ARBA" id="ARBA00023276"/>
    </source>
</evidence>
<dbReference type="Gene3D" id="2.130.10.10">
    <property type="entry name" value="YVTN repeat-like/Quinoprotein amine dehydrogenase"/>
    <property type="match status" value="1"/>
</dbReference>
<evidence type="ECO:0000313" key="5">
    <source>
        <dbReference type="Proteomes" id="UP001159257"/>
    </source>
</evidence>
<dbReference type="PANTHER" id="PTHR47199:SF2">
    <property type="entry name" value="PHOTOSYSTEM II STABILITY_ASSEMBLY FACTOR HCF136, CHLOROPLASTIC"/>
    <property type="match status" value="1"/>
</dbReference>
<keyword evidence="1" id="KW-0602">Photosynthesis</keyword>
<evidence type="ECO:0000259" key="3">
    <source>
        <dbReference type="Pfam" id="PF14870"/>
    </source>
</evidence>
<dbReference type="PANTHER" id="PTHR47199">
    <property type="entry name" value="PHOTOSYSTEM II STABILITY/ASSEMBLY FACTOR HCF136, CHLOROPLASTIC"/>
    <property type="match status" value="1"/>
</dbReference>
<sequence>MKSEAETHVGSRVVKRLPLQNVARKRSRLMQALTLGGCAFLLSACEAPLNLSGVEQELDKSVRRTDQIQSLAATEKVQVAVGSNGLVLTRPNAESPWQRQVLEGEPNLIDVEACPDGSLIALSFERQLWMADVNAQQWRRSDIPTPENMLDAECALDGSYWAVGSFSTLMVSRDGGQNWSENSLNEDAMLSSIQFLDRSTGYVTGEFGVVARTDDGGQSWETLDYIPDDFYPQAAHFSSRETGWVVGLDGMILHTRDGGQSWEAESTPVVAPLYGIAQTDSGLFAMGENGTLLIRSDEQWQRLGAPAMPVWLRSAIEQSNGELLVAGGAGTLLSLSVQK</sequence>
<keyword evidence="2" id="KW-0604">Photosystem II</keyword>
<gene>
    <name evidence="4" type="ORF">SAMN04487964_10886</name>
</gene>
<dbReference type="Pfam" id="PF14870">
    <property type="entry name" value="PSII_BNR"/>
    <property type="match status" value="1"/>
</dbReference>
<dbReference type="InterPro" id="IPR028203">
    <property type="entry name" value="PSII_CF48-like_dom"/>
</dbReference>
<name>A0ABY1S0P2_9GAMM</name>
<dbReference type="SUPFAM" id="SSF110296">
    <property type="entry name" value="Oligoxyloglucan reducing end-specific cellobiohydrolase"/>
    <property type="match status" value="1"/>
</dbReference>
<dbReference type="Proteomes" id="UP001159257">
    <property type="component" value="Unassembled WGS sequence"/>
</dbReference>